<dbReference type="NCBIfam" id="TIGR01347">
    <property type="entry name" value="sucB"/>
    <property type="match status" value="1"/>
</dbReference>
<dbReference type="HOGENOM" id="CLU_016733_0_0_1"/>
<comment type="similarity">
    <text evidence="3">Belongs to the 2-oxoacid dehydrogenase family.</text>
</comment>
<dbReference type="PANTHER" id="PTHR43416">
    <property type="entry name" value="DIHYDROLIPOYLLYSINE-RESIDUE SUCCINYLTRANSFERASE COMPONENT OF 2-OXOGLUTARATE DEHYDROGENASE COMPLEX, MITOCHONDRIAL-RELATED"/>
    <property type="match status" value="1"/>
</dbReference>
<dbReference type="SUPFAM" id="SSF51230">
    <property type="entry name" value="Single hybrid motif"/>
    <property type="match status" value="1"/>
</dbReference>
<dbReference type="SUPFAM" id="SSF52777">
    <property type="entry name" value="CoA-dependent acyltransferases"/>
    <property type="match status" value="1"/>
</dbReference>
<evidence type="ECO:0000256" key="10">
    <source>
        <dbReference type="ARBA" id="ARBA00032406"/>
    </source>
</evidence>
<evidence type="ECO:0000313" key="13">
    <source>
        <dbReference type="EMBL" id="EAR92050.3"/>
    </source>
</evidence>
<feature type="compositionally biased region" description="Low complexity" evidence="11">
    <location>
        <begin position="177"/>
        <end position="191"/>
    </location>
</feature>
<evidence type="ECO:0000256" key="5">
    <source>
        <dbReference type="ARBA" id="ARBA00022532"/>
    </source>
</evidence>
<evidence type="ECO:0000256" key="7">
    <source>
        <dbReference type="ARBA" id="ARBA00022823"/>
    </source>
</evidence>
<protein>
    <recommendedName>
        <fullName evidence="4">dihydrolipoyllysine-residue succinyltransferase</fullName>
        <ecNumber evidence="4">2.3.1.61</ecNumber>
    </recommendedName>
    <alternativeName>
        <fullName evidence="10">2-oxoglutarate dehydrogenase complex component E2</fullName>
    </alternativeName>
</protein>
<dbReference type="EMBL" id="GG662767">
    <property type="protein sequence ID" value="EAR92050.3"/>
    <property type="molecule type" value="Genomic_DNA"/>
</dbReference>
<sequence length="432" mass="47430">MRSAIKKLLPLVQLTKTMPKYSLVTVNAKNSMKIKQFQSQYLLTHTSKANFAIKTINVPSMGDSITEGQVHQMLKKVGDYVELDEVVCSVETDKTQVPIRSPEAGVITELFAQEGENVNVGKPFFVLDTDGKKPEGAAKPAAAAAGAKKEEAPKKAEAAKPAASTPAPEAAKKTEAPKAASSSAASQKPTQMAIQWGEKNRTETRQPLSKMRQRIGQRLKDSQNTYALLPTFNEVDMSNVMEIRNKYQEQFQKKHNVKLGFMSFFVKAATAALQQQPIVNAVIDGKEIVYRNYVDISVAVATPTGLMVPVLRNTENMSFADVEREIIRLGNKGKEGSITVEDMVGGTFTISNGGTYGSLFGMPILNPPQSAILGMHAVQNRPVVRGDQIVARPMMYLALTYDHRLIDGREAVTFLKTIKEIVEEPSKLLFEI</sequence>
<dbReference type="OrthoDB" id="310277at2759"/>
<dbReference type="CDD" id="cd06849">
    <property type="entry name" value="lipoyl_domain"/>
    <property type="match status" value="1"/>
</dbReference>
<evidence type="ECO:0000313" key="14">
    <source>
        <dbReference type="Proteomes" id="UP000009168"/>
    </source>
</evidence>
<dbReference type="STRING" id="312017.Q234F3"/>
<dbReference type="PROSITE" id="PS50968">
    <property type="entry name" value="BIOTINYL_LIPOYL"/>
    <property type="match status" value="1"/>
</dbReference>
<dbReference type="GO" id="GO:0045252">
    <property type="term" value="C:oxoglutarate dehydrogenase complex"/>
    <property type="evidence" value="ECO:0007669"/>
    <property type="project" value="InterPro"/>
</dbReference>
<dbReference type="Gene3D" id="3.30.559.10">
    <property type="entry name" value="Chloramphenicol acetyltransferase-like domain"/>
    <property type="match status" value="1"/>
</dbReference>
<dbReference type="GO" id="GO:0004149">
    <property type="term" value="F:dihydrolipoyllysine-residue succinyltransferase activity"/>
    <property type="evidence" value="ECO:0007669"/>
    <property type="project" value="UniProtKB-EC"/>
</dbReference>
<keyword evidence="7" id="KW-0450">Lipoyl</keyword>
<keyword evidence="9" id="KW-0012">Acyltransferase</keyword>
<comment type="cofactor">
    <cofactor evidence="1">
        <name>(R)-lipoate</name>
        <dbReference type="ChEBI" id="CHEBI:83088"/>
    </cofactor>
</comment>
<evidence type="ECO:0000256" key="11">
    <source>
        <dbReference type="SAM" id="MobiDB-lite"/>
    </source>
</evidence>
<dbReference type="GO" id="GO:0005739">
    <property type="term" value="C:mitochondrion"/>
    <property type="evidence" value="ECO:0007669"/>
    <property type="project" value="TreeGrafter"/>
</dbReference>
<organism evidence="13 14">
    <name type="scientific">Tetrahymena thermophila (strain SB210)</name>
    <dbReference type="NCBI Taxonomy" id="312017"/>
    <lineage>
        <taxon>Eukaryota</taxon>
        <taxon>Sar</taxon>
        <taxon>Alveolata</taxon>
        <taxon>Ciliophora</taxon>
        <taxon>Intramacronucleata</taxon>
        <taxon>Oligohymenophorea</taxon>
        <taxon>Hymenostomatida</taxon>
        <taxon>Tetrahymenina</taxon>
        <taxon>Tetrahymenidae</taxon>
        <taxon>Tetrahymena</taxon>
    </lineage>
</organism>
<evidence type="ECO:0000256" key="8">
    <source>
        <dbReference type="ARBA" id="ARBA00022946"/>
    </source>
</evidence>
<dbReference type="InterPro" id="IPR023213">
    <property type="entry name" value="CAT-like_dom_sf"/>
</dbReference>
<keyword evidence="8" id="KW-0809">Transit peptide</keyword>
<gene>
    <name evidence="13" type="ORF">TTHERM_00105450</name>
</gene>
<dbReference type="InterPro" id="IPR006255">
    <property type="entry name" value="SucB"/>
</dbReference>
<dbReference type="RefSeq" id="XP_001012295.3">
    <property type="nucleotide sequence ID" value="XM_001012295.3"/>
</dbReference>
<evidence type="ECO:0000256" key="4">
    <source>
        <dbReference type="ARBA" id="ARBA00012945"/>
    </source>
</evidence>
<name>Q234F3_TETTS</name>
<feature type="compositionally biased region" description="Low complexity" evidence="11">
    <location>
        <begin position="159"/>
        <end position="169"/>
    </location>
</feature>
<dbReference type="UniPathway" id="UPA00868">
    <property type="reaction ID" value="UER00840"/>
</dbReference>
<evidence type="ECO:0000256" key="3">
    <source>
        <dbReference type="ARBA" id="ARBA00007317"/>
    </source>
</evidence>
<keyword evidence="14" id="KW-1185">Reference proteome</keyword>
<dbReference type="EC" id="2.3.1.61" evidence="4"/>
<evidence type="ECO:0000256" key="6">
    <source>
        <dbReference type="ARBA" id="ARBA00022679"/>
    </source>
</evidence>
<evidence type="ECO:0000256" key="2">
    <source>
        <dbReference type="ARBA" id="ARBA00005145"/>
    </source>
</evidence>
<dbReference type="Proteomes" id="UP000009168">
    <property type="component" value="Unassembled WGS sequence"/>
</dbReference>
<dbReference type="GO" id="GO:0006099">
    <property type="term" value="P:tricarboxylic acid cycle"/>
    <property type="evidence" value="ECO:0007669"/>
    <property type="project" value="UniProtKB-KW"/>
</dbReference>
<feature type="domain" description="Lipoyl-binding" evidence="12">
    <location>
        <begin position="53"/>
        <end position="128"/>
    </location>
</feature>
<dbReference type="InParanoid" id="Q234F3"/>
<dbReference type="KEGG" id="tet:TTHERM_00105450"/>
<evidence type="ECO:0000256" key="1">
    <source>
        <dbReference type="ARBA" id="ARBA00001938"/>
    </source>
</evidence>
<keyword evidence="6" id="KW-0808">Transferase</keyword>
<dbReference type="Gene3D" id="2.40.50.100">
    <property type="match status" value="1"/>
</dbReference>
<dbReference type="InterPro" id="IPR003016">
    <property type="entry name" value="2-oxoA_DH_lipoyl-BS"/>
</dbReference>
<dbReference type="eggNOG" id="KOG0559">
    <property type="taxonomic scope" value="Eukaryota"/>
</dbReference>
<dbReference type="FunCoup" id="Q234F3">
    <property type="interactions" value="466"/>
</dbReference>
<comment type="pathway">
    <text evidence="2">Amino-acid degradation; L-lysine degradation via saccharopine pathway; glutaryl-CoA from L-lysine: step 6/6.</text>
</comment>
<dbReference type="PROSITE" id="PS00189">
    <property type="entry name" value="LIPOYL"/>
    <property type="match status" value="1"/>
</dbReference>
<reference evidence="14" key="1">
    <citation type="journal article" date="2006" name="PLoS Biol.">
        <title>Macronuclear genome sequence of the ciliate Tetrahymena thermophila, a model eukaryote.</title>
        <authorList>
            <person name="Eisen J.A."/>
            <person name="Coyne R.S."/>
            <person name="Wu M."/>
            <person name="Wu D."/>
            <person name="Thiagarajan M."/>
            <person name="Wortman J.R."/>
            <person name="Badger J.H."/>
            <person name="Ren Q."/>
            <person name="Amedeo P."/>
            <person name="Jones K.M."/>
            <person name="Tallon L.J."/>
            <person name="Delcher A.L."/>
            <person name="Salzberg S.L."/>
            <person name="Silva J.C."/>
            <person name="Haas B.J."/>
            <person name="Majoros W.H."/>
            <person name="Farzad M."/>
            <person name="Carlton J.M."/>
            <person name="Smith R.K. Jr."/>
            <person name="Garg J."/>
            <person name="Pearlman R.E."/>
            <person name="Karrer K.M."/>
            <person name="Sun L."/>
            <person name="Manning G."/>
            <person name="Elde N.C."/>
            <person name="Turkewitz A.P."/>
            <person name="Asai D.J."/>
            <person name="Wilkes D.E."/>
            <person name="Wang Y."/>
            <person name="Cai H."/>
            <person name="Collins K."/>
            <person name="Stewart B.A."/>
            <person name="Lee S.R."/>
            <person name="Wilamowska K."/>
            <person name="Weinberg Z."/>
            <person name="Ruzzo W.L."/>
            <person name="Wloga D."/>
            <person name="Gaertig J."/>
            <person name="Frankel J."/>
            <person name="Tsao C.-C."/>
            <person name="Gorovsky M.A."/>
            <person name="Keeling P.J."/>
            <person name="Waller R.F."/>
            <person name="Patron N.J."/>
            <person name="Cherry J.M."/>
            <person name="Stover N.A."/>
            <person name="Krieger C.J."/>
            <person name="del Toro C."/>
            <person name="Ryder H.F."/>
            <person name="Williamson S.C."/>
            <person name="Barbeau R.A."/>
            <person name="Hamilton E.P."/>
            <person name="Orias E."/>
        </authorList>
    </citation>
    <scope>NUCLEOTIDE SEQUENCE [LARGE SCALE GENOMIC DNA]</scope>
    <source>
        <strain evidence="14">SB210</strain>
    </source>
</reference>
<feature type="compositionally biased region" description="Low complexity" evidence="11">
    <location>
        <begin position="137"/>
        <end position="146"/>
    </location>
</feature>
<dbReference type="Pfam" id="PF00198">
    <property type="entry name" value="2-oxoacid_dh"/>
    <property type="match status" value="1"/>
</dbReference>
<dbReference type="InterPro" id="IPR000089">
    <property type="entry name" value="Biotin_lipoyl"/>
</dbReference>
<evidence type="ECO:0000259" key="12">
    <source>
        <dbReference type="PROSITE" id="PS50968"/>
    </source>
</evidence>
<feature type="compositionally biased region" description="Basic and acidic residues" evidence="11">
    <location>
        <begin position="147"/>
        <end position="158"/>
    </location>
</feature>
<dbReference type="AlphaFoldDB" id="Q234F3"/>
<dbReference type="InterPro" id="IPR050537">
    <property type="entry name" value="2-oxoacid_dehydrogenase"/>
</dbReference>
<dbReference type="FunFam" id="3.30.559.10:FF:000007">
    <property type="entry name" value="Dihydrolipoamide acetyltransferase component of pyruvate dehydrogenase complex"/>
    <property type="match status" value="1"/>
</dbReference>
<feature type="region of interest" description="Disordered" evidence="11">
    <location>
        <begin position="131"/>
        <end position="208"/>
    </location>
</feature>
<dbReference type="Pfam" id="PF00364">
    <property type="entry name" value="Biotin_lipoyl"/>
    <property type="match status" value="1"/>
</dbReference>
<evidence type="ECO:0000256" key="9">
    <source>
        <dbReference type="ARBA" id="ARBA00023315"/>
    </source>
</evidence>
<proteinExistence type="inferred from homology"/>
<dbReference type="InterPro" id="IPR001078">
    <property type="entry name" value="2-oxoacid_DH_actylTfrase"/>
</dbReference>
<dbReference type="PANTHER" id="PTHR43416:SF5">
    <property type="entry name" value="DIHYDROLIPOYLLYSINE-RESIDUE SUCCINYLTRANSFERASE COMPONENT OF 2-OXOGLUTARATE DEHYDROGENASE COMPLEX, MITOCHONDRIAL"/>
    <property type="match status" value="1"/>
</dbReference>
<dbReference type="InterPro" id="IPR011053">
    <property type="entry name" value="Single_hybrid_motif"/>
</dbReference>
<dbReference type="GO" id="GO:0033512">
    <property type="term" value="P:L-lysine catabolic process to acetyl-CoA via saccharopine"/>
    <property type="evidence" value="ECO:0007669"/>
    <property type="project" value="UniProtKB-UniPathway"/>
</dbReference>
<dbReference type="GeneID" id="7828158"/>
<keyword evidence="5" id="KW-0816">Tricarboxylic acid cycle</keyword>
<accession>Q234F3</accession>